<dbReference type="Proteomes" id="UP000613030">
    <property type="component" value="Unassembled WGS sequence"/>
</dbReference>
<evidence type="ECO:0000313" key="2">
    <source>
        <dbReference type="EMBL" id="MBL0744073.1"/>
    </source>
</evidence>
<feature type="signal peptide" evidence="1">
    <location>
        <begin position="1"/>
        <end position="19"/>
    </location>
</feature>
<evidence type="ECO:0000313" key="3">
    <source>
        <dbReference type="Proteomes" id="UP000613030"/>
    </source>
</evidence>
<feature type="chain" id="PRO_5045676823" evidence="1">
    <location>
        <begin position="20"/>
        <end position="301"/>
    </location>
</feature>
<keyword evidence="1" id="KW-0732">Signal</keyword>
<sequence>MKRLLPALLCIILAMPAWAQEDPLYAQYLNNPLVINPAYTGLNKNFNAALTYRRQWGGFDGAPTTASVSVHSSLMNNKMGLGMLVVRDRSGNSNNTEAVATYAYRIHVDDKSISFGLQGGLINYRSINSELNPYDPSDPAFNSDQNLIKPSIGAGMMVSNERFLIGLSAPRLLKAESAGDQFSAQLYSQHYYLMGAYVFHLTERLRFKPSVLLKGVKGAPFSTDYNAALNIDERYTASLFTRNFNTYGFLAQVRLGEAYRLGYAFEVPTNASVGTRFTTHEFSFGLNLALLRSHDTTITNF</sequence>
<evidence type="ECO:0000256" key="1">
    <source>
        <dbReference type="SAM" id="SignalP"/>
    </source>
</evidence>
<proteinExistence type="predicted"/>
<name>A0ABS1KXY8_9BACT</name>
<accession>A0ABS1KXY8</accession>
<protein>
    <submittedName>
        <fullName evidence="2">Type IX secretion system membrane protein PorP/SprF</fullName>
    </submittedName>
</protein>
<gene>
    <name evidence="2" type="ORF">JI741_22760</name>
</gene>
<organism evidence="2 3">
    <name type="scientific">Chryseolinea lacunae</name>
    <dbReference type="NCBI Taxonomy" id="2801331"/>
    <lineage>
        <taxon>Bacteria</taxon>
        <taxon>Pseudomonadati</taxon>
        <taxon>Bacteroidota</taxon>
        <taxon>Cytophagia</taxon>
        <taxon>Cytophagales</taxon>
        <taxon>Fulvivirgaceae</taxon>
        <taxon>Chryseolinea</taxon>
    </lineage>
</organism>
<comment type="caution">
    <text evidence="2">The sequence shown here is derived from an EMBL/GenBank/DDBJ whole genome shotgun (WGS) entry which is preliminary data.</text>
</comment>
<dbReference type="EMBL" id="JAERRB010000009">
    <property type="protein sequence ID" value="MBL0744073.1"/>
    <property type="molecule type" value="Genomic_DNA"/>
</dbReference>
<dbReference type="InterPro" id="IPR019861">
    <property type="entry name" value="PorP/SprF_Bacteroidetes"/>
</dbReference>
<dbReference type="RefSeq" id="WP_202013721.1">
    <property type="nucleotide sequence ID" value="NZ_JAERRB010000009.1"/>
</dbReference>
<reference evidence="2 3" key="1">
    <citation type="submission" date="2021-01" db="EMBL/GenBank/DDBJ databases">
        <title>Chryseolinea sp. Jin1 Genome sequencing and assembly.</title>
        <authorList>
            <person name="Kim I."/>
        </authorList>
    </citation>
    <scope>NUCLEOTIDE SEQUENCE [LARGE SCALE GENOMIC DNA]</scope>
    <source>
        <strain evidence="2 3">Jin1</strain>
    </source>
</reference>
<dbReference type="Pfam" id="PF11751">
    <property type="entry name" value="PorP_SprF"/>
    <property type="match status" value="1"/>
</dbReference>
<dbReference type="NCBIfam" id="TIGR03519">
    <property type="entry name" value="T9SS_PorP_fam"/>
    <property type="match status" value="1"/>
</dbReference>
<keyword evidence="3" id="KW-1185">Reference proteome</keyword>